<dbReference type="Pfam" id="PF02517">
    <property type="entry name" value="Rce1-like"/>
    <property type="match status" value="1"/>
</dbReference>
<comment type="caution">
    <text evidence="3">The sequence shown here is derived from an EMBL/GenBank/DDBJ whole genome shotgun (WGS) entry which is preliminary data.</text>
</comment>
<keyword evidence="1" id="KW-1133">Transmembrane helix</keyword>
<gene>
    <name evidence="3" type="ORF">C7B43_04755</name>
</gene>
<proteinExistence type="predicted"/>
<dbReference type="GO" id="GO:0004175">
    <property type="term" value="F:endopeptidase activity"/>
    <property type="evidence" value="ECO:0007669"/>
    <property type="project" value="UniProtKB-ARBA"/>
</dbReference>
<evidence type="ECO:0000256" key="1">
    <source>
        <dbReference type="SAM" id="Phobius"/>
    </source>
</evidence>
<dbReference type="EMBL" id="PXYT01000007">
    <property type="protein sequence ID" value="PSR30806.1"/>
    <property type="molecule type" value="Genomic_DNA"/>
</dbReference>
<feature type="domain" description="CAAX prenyl protease 2/Lysostaphin resistance protein A-like" evidence="2">
    <location>
        <begin position="9"/>
        <end position="70"/>
    </location>
</feature>
<keyword evidence="1" id="KW-0472">Membrane</keyword>
<keyword evidence="1" id="KW-0812">Transmembrane</keyword>
<reference evidence="3 4" key="1">
    <citation type="journal article" date="2014" name="BMC Genomics">
        <title>Comparison of environmental and isolate Sulfobacillus genomes reveals diverse carbon, sulfur, nitrogen, and hydrogen metabolisms.</title>
        <authorList>
            <person name="Justice N.B."/>
            <person name="Norman A."/>
            <person name="Brown C.T."/>
            <person name="Singh A."/>
            <person name="Thomas B.C."/>
            <person name="Banfield J.F."/>
        </authorList>
    </citation>
    <scope>NUCLEOTIDE SEQUENCE [LARGE SCALE GENOMIC DNA]</scope>
    <source>
        <strain evidence="3">AMDSBA1</strain>
    </source>
</reference>
<protein>
    <recommendedName>
        <fullName evidence="2">CAAX prenyl protease 2/Lysostaphin resistance protein A-like domain-containing protein</fullName>
    </recommendedName>
</protein>
<evidence type="ECO:0000313" key="4">
    <source>
        <dbReference type="Proteomes" id="UP000242699"/>
    </source>
</evidence>
<name>A0A2T2X8N1_9FIRM</name>
<dbReference type="Proteomes" id="UP000242699">
    <property type="component" value="Unassembled WGS sequence"/>
</dbReference>
<dbReference type="AlphaFoldDB" id="A0A2T2X8N1"/>
<organism evidence="3 4">
    <name type="scientific">Sulfobacillus benefaciens</name>
    <dbReference type="NCBI Taxonomy" id="453960"/>
    <lineage>
        <taxon>Bacteria</taxon>
        <taxon>Bacillati</taxon>
        <taxon>Bacillota</taxon>
        <taxon>Clostridia</taxon>
        <taxon>Eubacteriales</taxon>
        <taxon>Clostridiales Family XVII. Incertae Sedis</taxon>
        <taxon>Sulfobacillus</taxon>
    </lineage>
</organism>
<evidence type="ECO:0000313" key="3">
    <source>
        <dbReference type="EMBL" id="PSR30806.1"/>
    </source>
</evidence>
<accession>A0A2T2X8N1</accession>
<feature type="transmembrane region" description="Helical" evidence="1">
    <location>
        <begin position="7"/>
        <end position="28"/>
    </location>
</feature>
<feature type="transmembrane region" description="Helical" evidence="1">
    <location>
        <begin position="34"/>
        <end position="52"/>
    </location>
</feature>
<sequence>MSGEACVWGQTIGTALVFGLAHVGNLWYQPLSLTIGQASFAFVIGLILGHYYDRTQNLWGAAILHNLIDLLSVAVPLIIGH</sequence>
<feature type="transmembrane region" description="Helical" evidence="1">
    <location>
        <begin position="59"/>
        <end position="79"/>
    </location>
</feature>
<dbReference type="GO" id="GO:0080120">
    <property type="term" value="P:CAAX-box protein maturation"/>
    <property type="evidence" value="ECO:0007669"/>
    <property type="project" value="UniProtKB-ARBA"/>
</dbReference>
<dbReference type="InterPro" id="IPR003675">
    <property type="entry name" value="Rce1/LyrA-like_dom"/>
</dbReference>
<evidence type="ECO:0000259" key="2">
    <source>
        <dbReference type="Pfam" id="PF02517"/>
    </source>
</evidence>